<evidence type="ECO:0000256" key="1">
    <source>
        <dbReference type="ARBA" id="ARBA00007656"/>
    </source>
</evidence>
<dbReference type="SUPFAM" id="SSF54534">
    <property type="entry name" value="FKBP-like"/>
    <property type="match status" value="1"/>
</dbReference>
<sequence>MSSSSFGSAVRMRSFQASMFAAALGLVPLTVSAQTAPPRSAAPTAVKPKPAAPGAATAAQAPASGAGQSAAPVKSAGDDVIARVGGTNVSADEIRGYVAALGPRERAAFGQDPSLLSQAVRMMLANRIVLQEVVARKWDQQPGIAEQLDRVRENAVVELYLQSVSTPPAGFPSDDELQKVYDANRAALLMPRQFQLAQIFVALAKDANKAAEDKSKKTVEDIQRKLKAPGADFAAFANDSSDVKNGGDLGWIVESQIRPEIRTAVMELAKSAVSEPIKLDDGWHIIKLVDTKAAYTRTLPEVRDALVQQMRNERASALRRAYLAELVKQHPPVINELALSNLLSEQVSAAR</sequence>
<feature type="signal peptide" evidence="7">
    <location>
        <begin position="1"/>
        <end position="33"/>
    </location>
</feature>
<dbReference type="PATRIC" id="fig|1245469.3.peg.6667"/>
<reference evidence="9 10" key="1">
    <citation type="journal article" date="2013" name="Appl. Environ. Microbiol.">
        <title>Genome analysis suggests that the soil oligotrophic bacterium Agromonas oligotrophica (Bradyrhizobium oligotrophicum) is a nitrogen-fixing symbiont of Aeschynomene indica.</title>
        <authorList>
            <person name="Okubo T."/>
            <person name="Fukushima S."/>
            <person name="Itakura M."/>
            <person name="Oshima K."/>
            <person name="Longtonglang A."/>
            <person name="Teaumroong N."/>
            <person name="Mitsui H."/>
            <person name="Hattori M."/>
            <person name="Hattori R."/>
            <person name="Hattori T."/>
            <person name="Minamisawa K."/>
        </authorList>
    </citation>
    <scope>NUCLEOTIDE SEQUENCE [LARGE SCALE GENOMIC DNA]</scope>
    <source>
        <strain evidence="9 10">S58</strain>
    </source>
</reference>
<evidence type="ECO:0000256" key="6">
    <source>
        <dbReference type="SAM" id="MobiDB-lite"/>
    </source>
</evidence>
<feature type="chain" id="PRO_5007206496" description="Parvulin-like PPIase" evidence="7">
    <location>
        <begin position="34"/>
        <end position="351"/>
    </location>
</feature>
<dbReference type="InterPro" id="IPR000297">
    <property type="entry name" value="PPIase_PpiC"/>
</dbReference>
<feature type="compositionally biased region" description="Low complexity" evidence="6">
    <location>
        <begin position="41"/>
        <end position="72"/>
    </location>
</feature>
<protein>
    <recommendedName>
        <fullName evidence="2">Parvulin-like PPIase</fullName>
    </recommendedName>
    <alternativeName>
        <fullName evidence="3">Peptidyl-prolyl cis-trans isomerase plp</fullName>
    </alternativeName>
    <alternativeName>
        <fullName evidence="4">Rotamase plp</fullName>
    </alternativeName>
</protein>
<evidence type="ECO:0000313" key="9">
    <source>
        <dbReference type="EMBL" id="BAM92495.1"/>
    </source>
</evidence>
<evidence type="ECO:0000256" key="7">
    <source>
        <dbReference type="SAM" id="SignalP"/>
    </source>
</evidence>
<dbReference type="PROSITE" id="PS50198">
    <property type="entry name" value="PPIC_PPIASE_2"/>
    <property type="match status" value="1"/>
</dbReference>
<evidence type="ECO:0000313" key="10">
    <source>
        <dbReference type="Proteomes" id="UP000011841"/>
    </source>
</evidence>
<gene>
    <name evidence="9" type="ORF">S58_65220</name>
</gene>
<dbReference type="eggNOG" id="COG0760">
    <property type="taxonomic scope" value="Bacteria"/>
</dbReference>
<keyword evidence="5" id="KW-0697">Rotamase</keyword>
<dbReference type="OrthoDB" id="9812372at2"/>
<dbReference type="PANTHER" id="PTHR47245">
    <property type="entry name" value="PEPTIDYLPROLYL ISOMERASE"/>
    <property type="match status" value="1"/>
</dbReference>
<feature type="domain" description="PpiC" evidence="8">
    <location>
        <begin position="191"/>
        <end position="290"/>
    </location>
</feature>
<dbReference type="GeneID" id="301820209"/>
<evidence type="ECO:0000256" key="3">
    <source>
        <dbReference type="ARBA" id="ARBA00030642"/>
    </source>
</evidence>
<name>M5A103_9BRAD</name>
<dbReference type="RefSeq" id="WP_015669576.1">
    <property type="nucleotide sequence ID" value="NC_020453.1"/>
</dbReference>
<dbReference type="HOGENOM" id="CLU_034646_3_0_5"/>
<keyword evidence="10" id="KW-1185">Reference proteome</keyword>
<comment type="similarity">
    <text evidence="1">Belongs to the PpiC/parvulin rotamase family.</text>
</comment>
<dbReference type="Proteomes" id="UP000011841">
    <property type="component" value="Chromosome"/>
</dbReference>
<dbReference type="KEGG" id="aol:S58_65220"/>
<evidence type="ECO:0000259" key="8">
    <source>
        <dbReference type="PROSITE" id="PS50198"/>
    </source>
</evidence>
<proteinExistence type="inferred from homology"/>
<dbReference type="InterPro" id="IPR046357">
    <property type="entry name" value="PPIase_dom_sf"/>
</dbReference>
<dbReference type="PANTHER" id="PTHR47245:SF3">
    <property type="entry name" value="PEPTIDYL-PROLYL CIS-TRANS ISOMERASE, PPIC-TYPE-RELATED"/>
    <property type="match status" value="1"/>
</dbReference>
<dbReference type="Gene3D" id="3.10.50.40">
    <property type="match status" value="1"/>
</dbReference>
<dbReference type="InterPro" id="IPR027304">
    <property type="entry name" value="Trigger_fact/SurA_dom_sf"/>
</dbReference>
<dbReference type="AlphaFoldDB" id="M5A103"/>
<organism evidence="9 10">
    <name type="scientific">Bradyrhizobium oligotrophicum S58</name>
    <dbReference type="NCBI Taxonomy" id="1245469"/>
    <lineage>
        <taxon>Bacteria</taxon>
        <taxon>Pseudomonadati</taxon>
        <taxon>Pseudomonadota</taxon>
        <taxon>Alphaproteobacteria</taxon>
        <taxon>Hyphomicrobiales</taxon>
        <taxon>Nitrobacteraceae</taxon>
        <taxon>Bradyrhizobium</taxon>
    </lineage>
</organism>
<dbReference type="GO" id="GO:0003755">
    <property type="term" value="F:peptidyl-prolyl cis-trans isomerase activity"/>
    <property type="evidence" value="ECO:0007669"/>
    <property type="project" value="UniProtKB-KW"/>
</dbReference>
<keyword evidence="5 9" id="KW-0413">Isomerase</keyword>
<dbReference type="STRING" id="1245469.S58_65220"/>
<keyword evidence="7" id="KW-0732">Signal</keyword>
<evidence type="ECO:0000256" key="5">
    <source>
        <dbReference type="PROSITE-ProRule" id="PRU00278"/>
    </source>
</evidence>
<accession>M5A103</accession>
<dbReference type="Pfam" id="PF13145">
    <property type="entry name" value="Rotamase_2"/>
    <property type="match status" value="1"/>
</dbReference>
<feature type="region of interest" description="Disordered" evidence="6">
    <location>
        <begin position="36"/>
        <end position="72"/>
    </location>
</feature>
<evidence type="ECO:0000256" key="2">
    <source>
        <dbReference type="ARBA" id="ARBA00018370"/>
    </source>
</evidence>
<evidence type="ECO:0000256" key="4">
    <source>
        <dbReference type="ARBA" id="ARBA00031484"/>
    </source>
</evidence>
<dbReference type="EMBL" id="AP012603">
    <property type="protein sequence ID" value="BAM92495.1"/>
    <property type="molecule type" value="Genomic_DNA"/>
</dbReference>
<dbReference type="SUPFAM" id="SSF109998">
    <property type="entry name" value="Triger factor/SurA peptide-binding domain-like"/>
    <property type="match status" value="1"/>
</dbReference>
<dbReference type="InterPro" id="IPR050245">
    <property type="entry name" value="PrsA_foldase"/>
</dbReference>